<keyword evidence="1" id="KW-0812">Transmembrane</keyword>
<dbReference type="RefSeq" id="WP_093070180.1">
    <property type="nucleotide sequence ID" value="NZ_FNQP01000025.1"/>
</dbReference>
<keyword evidence="1" id="KW-1133">Transmembrane helix</keyword>
<name>A0A1H4FXN7_9GAMM</name>
<protein>
    <submittedName>
        <fullName evidence="2">Uncharacterized protein</fullName>
    </submittedName>
</protein>
<sequence length="93" mass="10551">MCCDLLTWLIDNIDVLLLLVIGFGLVIMVYLSGHIAGQREGFINGIMHHIHIKAYDAADFPAKYEADRYVNEARQRLEKGLRPKIPADLRDDA</sequence>
<evidence type="ECO:0000313" key="3">
    <source>
        <dbReference type="Proteomes" id="UP000199397"/>
    </source>
</evidence>
<dbReference type="AlphaFoldDB" id="A0A1H4FXN7"/>
<keyword evidence="3" id="KW-1185">Reference proteome</keyword>
<gene>
    <name evidence="2" type="ORF">SAMN05660964_03175</name>
</gene>
<accession>A0A1H4FXN7</accession>
<evidence type="ECO:0000313" key="2">
    <source>
        <dbReference type="EMBL" id="SEB02085.1"/>
    </source>
</evidence>
<dbReference type="STRING" id="525918.SAMN05660964_03175"/>
<keyword evidence="1" id="KW-0472">Membrane</keyword>
<dbReference type="OrthoDB" id="9940499at2"/>
<dbReference type="Proteomes" id="UP000199397">
    <property type="component" value="Unassembled WGS sequence"/>
</dbReference>
<feature type="transmembrane region" description="Helical" evidence="1">
    <location>
        <begin position="15"/>
        <end position="33"/>
    </location>
</feature>
<reference evidence="2 3" key="1">
    <citation type="submission" date="2016-10" db="EMBL/GenBank/DDBJ databases">
        <authorList>
            <person name="de Groot N.N."/>
        </authorList>
    </citation>
    <scope>NUCLEOTIDE SEQUENCE [LARGE SCALE GENOMIC DNA]</scope>
    <source>
        <strain evidence="2 3">DSM 21228</strain>
    </source>
</reference>
<organism evidence="2 3">
    <name type="scientific">Thiothrix caldifontis</name>
    <dbReference type="NCBI Taxonomy" id="525918"/>
    <lineage>
        <taxon>Bacteria</taxon>
        <taxon>Pseudomonadati</taxon>
        <taxon>Pseudomonadota</taxon>
        <taxon>Gammaproteobacteria</taxon>
        <taxon>Thiotrichales</taxon>
        <taxon>Thiotrichaceae</taxon>
        <taxon>Thiothrix</taxon>
    </lineage>
</organism>
<evidence type="ECO:0000256" key="1">
    <source>
        <dbReference type="SAM" id="Phobius"/>
    </source>
</evidence>
<proteinExistence type="predicted"/>
<dbReference type="EMBL" id="FNQP01000025">
    <property type="protein sequence ID" value="SEB02085.1"/>
    <property type="molecule type" value="Genomic_DNA"/>
</dbReference>